<dbReference type="STRING" id="651561.BBI00_18315"/>
<name>A0A1B8ZJ78_9FLAO</name>
<gene>
    <name evidence="2" type="ORF">BBI00_18315</name>
</gene>
<accession>A0A1B8ZJ78</accession>
<proteinExistence type="predicted"/>
<dbReference type="RefSeq" id="WP_065400298.1">
    <property type="nucleotide sequence ID" value="NZ_MAYG01000012.1"/>
</dbReference>
<dbReference type="EMBL" id="MAYG01000012">
    <property type="protein sequence ID" value="OCA71655.1"/>
    <property type="molecule type" value="Genomic_DNA"/>
</dbReference>
<evidence type="ECO:0008006" key="4">
    <source>
        <dbReference type="Google" id="ProtNLM"/>
    </source>
</evidence>
<dbReference type="OrthoDB" id="104925at2"/>
<sequence>MIKSFITTAAIFFGMCLVYMLLMLSETENYFTYILDDAYIHLAIARNFAQHGVWGVTEYMFSSSSSSPAFTFLLSGLIYISGNNELIPLIFNFVCTIHYLFSECILWSVLS</sequence>
<reference evidence="3" key="1">
    <citation type="submission" date="2016-07" db="EMBL/GenBank/DDBJ databases">
        <authorList>
            <person name="Florea S."/>
            <person name="Webb J.S."/>
            <person name="Jaromczyk J."/>
            <person name="Schardl C.L."/>
        </authorList>
    </citation>
    <scope>NUCLEOTIDE SEQUENCE [LARGE SCALE GENOMIC DNA]</scope>
    <source>
        <strain evidence="3">CC-VM-7</strain>
    </source>
</reference>
<keyword evidence="1" id="KW-0472">Membrane</keyword>
<evidence type="ECO:0000256" key="1">
    <source>
        <dbReference type="SAM" id="Phobius"/>
    </source>
</evidence>
<keyword evidence="1" id="KW-0812">Transmembrane</keyword>
<organism evidence="2 3">
    <name type="scientific">Chryseobacterium arthrosphaerae</name>
    <dbReference type="NCBI Taxonomy" id="651561"/>
    <lineage>
        <taxon>Bacteria</taxon>
        <taxon>Pseudomonadati</taxon>
        <taxon>Bacteroidota</taxon>
        <taxon>Flavobacteriia</taxon>
        <taxon>Flavobacteriales</taxon>
        <taxon>Weeksellaceae</taxon>
        <taxon>Chryseobacterium group</taxon>
        <taxon>Chryseobacterium</taxon>
    </lineage>
</organism>
<protein>
    <recommendedName>
        <fullName evidence="4">Glycosyltransferase RgtA/B/C/D-like domain-containing protein</fullName>
    </recommendedName>
</protein>
<feature type="transmembrane region" description="Helical" evidence="1">
    <location>
        <begin position="86"/>
        <end position="110"/>
    </location>
</feature>
<feature type="transmembrane region" description="Helical" evidence="1">
    <location>
        <begin position="5"/>
        <end position="24"/>
    </location>
</feature>
<dbReference type="AlphaFoldDB" id="A0A1B8ZJ78"/>
<evidence type="ECO:0000313" key="2">
    <source>
        <dbReference type="EMBL" id="OCA71655.1"/>
    </source>
</evidence>
<dbReference type="Proteomes" id="UP000093432">
    <property type="component" value="Unassembled WGS sequence"/>
</dbReference>
<keyword evidence="1" id="KW-1133">Transmembrane helix</keyword>
<comment type="caution">
    <text evidence="2">The sequence shown here is derived from an EMBL/GenBank/DDBJ whole genome shotgun (WGS) entry which is preliminary data.</text>
</comment>
<feature type="transmembrane region" description="Helical" evidence="1">
    <location>
        <begin position="61"/>
        <end position="80"/>
    </location>
</feature>
<evidence type="ECO:0000313" key="3">
    <source>
        <dbReference type="Proteomes" id="UP000093432"/>
    </source>
</evidence>